<dbReference type="InterPro" id="IPR026620">
    <property type="entry name" value="TMEM177"/>
</dbReference>
<dbReference type="PANTHER" id="PTHR21824">
    <property type="entry name" value="TRANSMEMBRANE PROTEIN 177"/>
    <property type="match status" value="1"/>
</dbReference>
<evidence type="ECO:0000313" key="2">
    <source>
        <dbReference type="Proteomes" id="UP000079169"/>
    </source>
</evidence>
<dbReference type="RefSeq" id="XP_008473245.2">
    <property type="nucleotide sequence ID" value="XM_008475023.2"/>
</dbReference>
<keyword evidence="2" id="KW-1185">Reference proteome</keyword>
<organism evidence="2 3">
    <name type="scientific">Diaphorina citri</name>
    <name type="common">Asian citrus psyllid</name>
    <dbReference type="NCBI Taxonomy" id="121845"/>
    <lineage>
        <taxon>Eukaryota</taxon>
        <taxon>Metazoa</taxon>
        <taxon>Ecdysozoa</taxon>
        <taxon>Arthropoda</taxon>
        <taxon>Hexapoda</taxon>
        <taxon>Insecta</taxon>
        <taxon>Pterygota</taxon>
        <taxon>Neoptera</taxon>
        <taxon>Paraneoptera</taxon>
        <taxon>Hemiptera</taxon>
        <taxon>Sternorrhyncha</taxon>
        <taxon>Psylloidea</taxon>
        <taxon>Psyllidae</taxon>
        <taxon>Diaphorininae</taxon>
        <taxon>Diaphorina</taxon>
    </lineage>
</organism>
<name>A0A1S3D2U7_DIACI</name>
<proteinExistence type="predicted"/>
<reference evidence="3" key="1">
    <citation type="submission" date="2025-08" db="UniProtKB">
        <authorList>
            <consortium name="RefSeq"/>
        </authorList>
    </citation>
    <scope>IDENTIFICATION</scope>
</reference>
<feature type="transmembrane region" description="Helical" evidence="1">
    <location>
        <begin position="117"/>
        <end position="136"/>
    </location>
</feature>
<dbReference type="AlphaFoldDB" id="A0A1S3D2U7"/>
<accession>A0A1S3D2U7</accession>
<keyword evidence="1 3" id="KW-0812">Transmembrane</keyword>
<dbReference type="GO" id="GO:0016020">
    <property type="term" value="C:membrane"/>
    <property type="evidence" value="ECO:0007669"/>
    <property type="project" value="TreeGrafter"/>
</dbReference>
<keyword evidence="1" id="KW-0472">Membrane</keyword>
<dbReference type="Proteomes" id="UP000079169">
    <property type="component" value="Unplaced"/>
</dbReference>
<sequence length="230" mass="26300">MSIRPTIHHIGLTGSKYSFRIGIPSNFNYKSEADINPNVKIESKLIDWNSEEGKIFKESLVLSENAQKFAIAQEVYKCDLTSFYLHLSYPALAPGLAYIVADKVHEKMELHKRSLQLRTIFYTGMCFFAYGLYVLLTDQTTMITERMALKSLAALGKDYIEGGIEYFDKQLKFNRALRSLLHDGKSNIATTGNYNYFVRQKALPLTYQKEFLEGELKKHSPDAEESLDTI</sequence>
<keyword evidence="1" id="KW-1133">Transmembrane helix</keyword>
<protein>
    <submittedName>
        <fullName evidence="3">Transmembrane protein 177</fullName>
    </submittedName>
</protein>
<dbReference type="PaxDb" id="121845-A0A1S3D2U7"/>
<evidence type="ECO:0000313" key="3">
    <source>
        <dbReference type="RefSeq" id="XP_008473245.2"/>
    </source>
</evidence>
<dbReference type="PANTHER" id="PTHR21824:SF4">
    <property type="entry name" value="TRANSMEMBRANE PROTEIN 177"/>
    <property type="match status" value="1"/>
</dbReference>
<dbReference type="STRING" id="121845.A0A1S3D2U7"/>
<dbReference type="KEGG" id="dci:103510337"/>
<evidence type="ECO:0000256" key="1">
    <source>
        <dbReference type="SAM" id="Phobius"/>
    </source>
</evidence>
<dbReference type="GeneID" id="103510337"/>
<gene>
    <name evidence="3" type="primary">LOC103510337</name>
</gene>